<evidence type="ECO:0000256" key="1">
    <source>
        <dbReference type="SAM" id="MobiDB-lite"/>
    </source>
</evidence>
<reference evidence="3 4" key="1">
    <citation type="submission" date="2017-12" db="EMBL/GenBank/DDBJ databases">
        <title>Hemimetabolous genomes reveal molecular basis of termite eusociality.</title>
        <authorList>
            <person name="Harrison M.C."/>
            <person name="Jongepier E."/>
            <person name="Robertson H.M."/>
            <person name="Arning N."/>
            <person name="Bitard-Feildel T."/>
            <person name="Chao H."/>
            <person name="Childers C.P."/>
            <person name="Dinh H."/>
            <person name="Doddapaneni H."/>
            <person name="Dugan S."/>
            <person name="Gowin J."/>
            <person name="Greiner C."/>
            <person name="Han Y."/>
            <person name="Hu H."/>
            <person name="Hughes D.S.T."/>
            <person name="Huylmans A.-K."/>
            <person name="Kemena C."/>
            <person name="Kremer L.P.M."/>
            <person name="Lee S.L."/>
            <person name="Lopez-Ezquerra A."/>
            <person name="Mallet L."/>
            <person name="Monroy-Kuhn J.M."/>
            <person name="Moser A."/>
            <person name="Murali S.C."/>
            <person name="Muzny D.M."/>
            <person name="Otani S."/>
            <person name="Piulachs M.-D."/>
            <person name="Poelchau M."/>
            <person name="Qu J."/>
            <person name="Schaub F."/>
            <person name="Wada-Katsumata A."/>
            <person name="Worley K.C."/>
            <person name="Xie Q."/>
            <person name="Ylla G."/>
            <person name="Poulsen M."/>
            <person name="Gibbs R.A."/>
            <person name="Schal C."/>
            <person name="Richards S."/>
            <person name="Belles X."/>
            <person name="Korb J."/>
            <person name="Bornberg-Bauer E."/>
        </authorList>
    </citation>
    <scope>NUCLEOTIDE SEQUENCE [LARGE SCALE GENOMIC DNA]</scope>
    <source>
        <tissue evidence="3">Whole body</tissue>
    </source>
</reference>
<evidence type="ECO:0000259" key="2">
    <source>
        <dbReference type="SMART" id="SM00543"/>
    </source>
</evidence>
<evidence type="ECO:0000313" key="4">
    <source>
        <dbReference type="Proteomes" id="UP000235965"/>
    </source>
</evidence>
<feature type="region of interest" description="Disordered" evidence="1">
    <location>
        <begin position="1"/>
        <end position="42"/>
    </location>
</feature>
<dbReference type="InParanoid" id="A0A2J7RAQ8"/>
<sequence>MHNMDPTDLIPERRAKSWKREHEERCRRHQNNNDLKKCRDPGYGPDQSVLLEMKDNSTELLKDAVRVEEMEMSASDKLLNGSGGVDVENEGTSALRMTIENSAIECESTNKESAESNVINNLGAVEGMLCDGRSSEIVSSLLHTAEGSDVETENNLCKQNLEKEGRDDFPATDGFCVNLMGDSKKPGHIYEGLSSCENMEENDRSYVIMQQFDIEMPEITSEGYSRISGGTESGSSKLHKVKSGPLEVSAESSELTMMKGTELVHLEEALAKRGDIMDISLEIPEWVPAREANVKPETLEDATPRYPDIMKDAAVERATQGQSGFKDVMHELLGNISTAQEECVDTEESNQKADVLLDTGEELGKYGERGELAGLDTLEQAAMSGNRNFEIVDSLVTSQDAEHSNNSSCDLENRSGAPNDHSKDSLKTDDHICSVHAEESTLSSFETPGNVAEKLKEEETSGVKQGKNLFVELCHEENFARPVEIVDKTEHSVCVLASAKSVSPFRDGQQNDSEFLEDSGTSGENNKFVTDSSFGNVAVEYKASDTDNGTMRDTSVSNLENSTAELNEGNPEHLMDKPALEIVGDMFHEYVQLEGSSVNSKYCLGIDVVPDQTLPSETAFLQPSAMASEDKKILDLYVSEVEQRLNQKQILRQENQDVVNLRPDDSHFSKLDSSLKKNTAFVRKLKTFTCNQLDSLLKDMSTLNLTKYVSEAAAAIVEAKLKMTDVIAAVELCNSLHHMYAEFSSHLLENWHRFLTVKKDDRMINQSKLRVDLRFYAELINVGIFTHKEGLPLLGNVLTVLVNMDREEHNNVNIILSFCRHCGEDYAGLVPRKIRLLAEQYQVSLPRSKLLTKEKQRNVKALLKEYYGSLVKHVMKEHRDLQAFERQNKKILQTRGELSGERKEKWENLKYSYERLHTGMITFAEILDEDVPELPEDDYLKDEDLRLIGTSDGEETAFTSTIWEDEEEQRFYEYLTDMKEFLPSITVRPPEPVSE</sequence>
<feature type="region of interest" description="Disordered" evidence="1">
    <location>
        <begin position="505"/>
        <end position="528"/>
    </location>
</feature>
<dbReference type="GO" id="GO:0005737">
    <property type="term" value="C:cytoplasm"/>
    <property type="evidence" value="ECO:0007669"/>
    <property type="project" value="TreeGrafter"/>
</dbReference>
<feature type="domain" description="MIF4G" evidence="2">
    <location>
        <begin position="675"/>
        <end position="890"/>
    </location>
</feature>
<dbReference type="GO" id="GO:0035145">
    <property type="term" value="C:exon-exon junction complex"/>
    <property type="evidence" value="ECO:0007669"/>
    <property type="project" value="TreeGrafter"/>
</dbReference>
<dbReference type="STRING" id="105785.A0A2J7RAQ8"/>
<dbReference type="EMBL" id="NEVH01006565">
    <property type="protein sequence ID" value="PNF37917.1"/>
    <property type="molecule type" value="Genomic_DNA"/>
</dbReference>
<comment type="caution">
    <text evidence="3">The sequence shown here is derived from an EMBL/GenBank/DDBJ whole genome shotgun (WGS) entry which is preliminary data.</text>
</comment>
<feature type="compositionally biased region" description="Polar residues" evidence="1">
    <location>
        <begin position="398"/>
        <end position="410"/>
    </location>
</feature>
<dbReference type="PANTHER" id="PTHR12839">
    <property type="entry name" value="NONSENSE-MEDIATED MRNA DECAY PROTEIN 2 UP-FRAMESHIFT SUPPRESSOR 2"/>
    <property type="match status" value="1"/>
</dbReference>
<proteinExistence type="predicted"/>
<protein>
    <recommendedName>
        <fullName evidence="2">MIF4G domain-containing protein</fullName>
    </recommendedName>
</protein>
<dbReference type="GO" id="GO:0003723">
    <property type="term" value="F:RNA binding"/>
    <property type="evidence" value="ECO:0007669"/>
    <property type="project" value="InterPro"/>
</dbReference>
<dbReference type="SMART" id="SM00543">
    <property type="entry name" value="MIF4G"/>
    <property type="match status" value="1"/>
</dbReference>
<dbReference type="Gene3D" id="1.25.40.180">
    <property type="match status" value="1"/>
</dbReference>
<feature type="compositionally biased region" description="Polar residues" evidence="1">
    <location>
        <begin position="508"/>
        <end position="528"/>
    </location>
</feature>
<gene>
    <name evidence="3" type="ORF">B7P43_G03898</name>
</gene>
<feature type="non-terminal residue" evidence="3">
    <location>
        <position position="995"/>
    </location>
</feature>
<keyword evidence="4" id="KW-1185">Reference proteome</keyword>
<dbReference type="Proteomes" id="UP000235965">
    <property type="component" value="Unassembled WGS sequence"/>
</dbReference>
<dbReference type="SUPFAM" id="SSF48371">
    <property type="entry name" value="ARM repeat"/>
    <property type="match status" value="1"/>
</dbReference>
<dbReference type="PANTHER" id="PTHR12839:SF7">
    <property type="entry name" value="REGULATOR OF NONSENSE TRANSCRIPTS 2"/>
    <property type="match status" value="1"/>
</dbReference>
<dbReference type="InterPro" id="IPR016024">
    <property type="entry name" value="ARM-type_fold"/>
</dbReference>
<feature type="region of interest" description="Disordered" evidence="1">
    <location>
        <begin position="398"/>
        <end position="427"/>
    </location>
</feature>
<accession>A0A2J7RAQ8</accession>
<dbReference type="GO" id="GO:0000184">
    <property type="term" value="P:nuclear-transcribed mRNA catabolic process, nonsense-mediated decay"/>
    <property type="evidence" value="ECO:0007669"/>
    <property type="project" value="InterPro"/>
</dbReference>
<dbReference type="FunFam" id="1.25.40.180:FF:000014">
    <property type="entry name" value="Putative regulator of nonsense transcripts 2"/>
    <property type="match status" value="1"/>
</dbReference>
<name>A0A2J7RAQ8_9NEOP</name>
<dbReference type="AlphaFoldDB" id="A0A2J7RAQ8"/>
<dbReference type="EMBL" id="NEVH01006565">
    <property type="protein sequence ID" value="PNF37918.1"/>
    <property type="molecule type" value="Genomic_DNA"/>
</dbReference>
<evidence type="ECO:0000313" key="3">
    <source>
        <dbReference type="EMBL" id="PNF37917.1"/>
    </source>
</evidence>
<organism evidence="3 4">
    <name type="scientific">Cryptotermes secundus</name>
    <dbReference type="NCBI Taxonomy" id="105785"/>
    <lineage>
        <taxon>Eukaryota</taxon>
        <taxon>Metazoa</taxon>
        <taxon>Ecdysozoa</taxon>
        <taxon>Arthropoda</taxon>
        <taxon>Hexapoda</taxon>
        <taxon>Insecta</taxon>
        <taxon>Pterygota</taxon>
        <taxon>Neoptera</taxon>
        <taxon>Polyneoptera</taxon>
        <taxon>Dictyoptera</taxon>
        <taxon>Blattodea</taxon>
        <taxon>Blattoidea</taxon>
        <taxon>Termitoidae</taxon>
        <taxon>Kalotermitidae</taxon>
        <taxon>Cryptotermitinae</taxon>
        <taxon>Cryptotermes</taxon>
    </lineage>
</organism>
<dbReference type="OrthoDB" id="27832at2759"/>
<dbReference type="InterPro" id="IPR003890">
    <property type="entry name" value="MIF4G-like_typ-3"/>
</dbReference>
<dbReference type="InterPro" id="IPR039762">
    <property type="entry name" value="Nmd2/UPF2"/>
</dbReference>
<feature type="compositionally biased region" description="Basic and acidic residues" evidence="1">
    <location>
        <begin position="10"/>
        <end position="26"/>
    </location>
</feature>